<sequence>MQQKHVTISTHLGTPPGPLYEKDLMHYREILAKDDWGRKTFSNLIIWKISGDSVVKGSGVDHEKIRVLSLSLPITAAMTAAALIVVQAIIEGKSQQCCAASLRIFYLCEYYRLTNGSYFLDALDAVSIRGSLSKWRRRTENKENEICPKTIMEKNSFSFLDLSPILRYKMHIHVKGGQNQTQSIQLKKIVKITTPEIKNATYKLDEAVIDINYEHEYVKKPDFQVEFWGEHSTVKEKITMNYQQIRIGGDKLQDSEIYNVRVRAQPVDFFSGSWTEWSATKSFKVSHTTVQGPSLLYIPLCLSPFVLIAMGFLILRWKKEIQACLFPDIPDPKATLAQIHRQKEHLPMSFSPEIFKDINIYPVMYTEEKQFPPEYDDDQNNATESCNGTLKSSRPTSVCEQQDEDNQSLDSVTFQMKMKLLEEHEPAEVAQDNAGCQSVAALQRHSKDETYVTMSSLYKTQ</sequence>
<name>A0AAD5AVP6_SILAS</name>
<protein>
    <submittedName>
        <fullName evidence="3">Interleukin-7 receptor subunit alpha</fullName>
    </submittedName>
</protein>
<dbReference type="AlphaFoldDB" id="A0AAD5AVP6"/>
<evidence type="ECO:0000256" key="1">
    <source>
        <dbReference type="SAM" id="MobiDB-lite"/>
    </source>
</evidence>
<evidence type="ECO:0000313" key="3">
    <source>
        <dbReference type="EMBL" id="KAI5622479.1"/>
    </source>
</evidence>
<feature type="region of interest" description="Disordered" evidence="1">
    <location>
        <begin position="372"/>
        <end position="407"/>
    </location>
</feature>
<dbReference type="InterPro" id="IPR013783">
    <property type="entry name" value="Ig-like_fold"/>
</dbReference>
<dbReference type="Gene3D" id="2.60.40.10">
    <property type="entry name" value="Immunoglobulins"/>
    <property type="match status" value="1"/>
</dbReference>
<dbReference type="GO" id="GO:0009897">
    <property type="term" value="C:external side of plasma membrane"/>
    <property type="evidence" value="ECO:0007669"/>
    <property type="project" value="TreeGrafter"/>
</dbReference>
<organism evidence="3 4">
    <name type="scientific">Silurus asotus</name>
    <name type="common">Amur catfish</name>
    <name type="synonym">Parasilurus asotus</name>
    <dbReference type="NCBI Taxonomy" id="30991"/>
    <lineage>
        <taxon>Eukaryota</taxon>
        <taxon>Metazoa</taxon>
        <taxon>Chordata</taxon>
        <taxon>Craniata</taxon>
        <taxon>Vertebrata</taxon>
        <taxon>Euteleostomi</taxon>
        <taxon>Actinopterygii</taxon>
        <taxon>Neopterygii</taxon>
        <taxon>Teleostei</taxon>
        <taxon>Ostariophysi</taxon>
        <taxon>Siluriformes</taxon>
        <taxon>Siluridae</taxon>
        <taxon>Silurus</taxon>
    </lineage>
</organism>
<feature type="transmembrane region" description="Helical" evidence="2">
    <location>
        <begin position="67"/>
        <end position="90"/>
    </location>
</feature>
<proteinExistence type="predicted"/>
<gene>
    <name evidence="3" type="ORF">C0J50_18080</name>
</gene>
<reference evidence="3" key="1">
    <citation type="submission" date="2018-07" db="EMBL/GenBank/DDBJ databases">
        <title>Comparative genomics of catfishes provides insights into carnivory and benthic adaptation.</title>
        <authorList>
            <person name="Zhang Y."/>
            <person name="Wang D."/>
            <person name="Peng Z."/>
            <person name="Zheng S."/>
            <person name="Shao F."/>
            <person name="Tao W."/>
        </authorList>
    </citation>
    <scope>NUCLEOTIDE SEQUENCE</scope>
    <source>
        <strain evidence="3">Chongqing</strain>
    </source>
</reference>
<keyword evidence="2" id="KW-0472">Membrane</keyword>
<dbReference type="Proteomes" id="UP001205998">
    <property type="component" value="Unassembled WGS sequence"/>
</dbReference>
<accession>A0AAD5AVP6</accession>
<evidence type="ECO:0000256" key="2">
    <source>
        <dbReference type="SAM" id="Phobius"/>
    </source>
</evidence>
<dbReference type="GO" id="GO:0046427">
    <property type="term" value="P:positive regulation of receptor signaling pathway via JAK-STAT"/>
    <property type="evidence" value="ECO:0007669"/>
    <property type="project" value="TreeGrafter"/>
</dbReference>
<feature type="transmembrane region" description="Helical" evidence="2">
    <location>
        <begin position="295"/>
        <end position="315"/>
    </location>
</feature>
<keyword evidence="4" id="KW-1185">Reference proteome</keyword>
<keyword evidence="2" id="KW-1133">Transmembrane helix</keyword>
<dbReference type="EMBL" id="MU551617">
    <property type="protein sequence ID" value="KAI5622479.1"/>
    <property type="molecule type" value="Genomic_DNA"/>
</dbReference>
<keyword evidence="3" id="KW-0675">Receptor</keyword>
<evidence type="ECO:0000313" key="4">
    <source>
        <dbReference type="Proteomes" id="UP001205998"/>
    </source>
</evidence>
<feature type="compositionally biased region" description="Polar residues" evidence="1">
    <location>
        <begin position="380"/>
        <end position="400"/>
    </location>
</feature>
<dbReference type="GO" id="GO:0030097">
    <property type="term" value="P:hemopoiesis"/>
    <property type="evidence" value="ECO:0007669"/>
    <property type="project" value="TreeGrafter"/>
</dbReference>
<dbReference type="PANTHER" id="PTHR23037:SF27">
    <property type="entry name" value="INTERLEUKIN-7 RECEPTOR SUBUNIT ALPHA"/>
    <property type="match status" value="1"/>
</dbReference>
<dbReference type="GO" id="GO:0004896">
    <property type="term" value="F:cytokine receptor activity"/>
    <property type="evidence" value="ECO:0007669"/>
    <property type="project" value="TreeGrafter"/>
</dbReference>
<comment type="caution">
    <text evidence="3">The sequence shown here is derived from an EMBL/GenBank/DDBJ whole genome shotgun (WGS) entry which is preliminary data.</text>
</comment>
<keyword evidence="2" id="KW-0812">Transmembrane</keyword>
<dbReference type="PANTHER" id="PTHR23037">
    <property type="entry name" value="CYTOKINE RECEPTOR"/>
    <property type="match status" value="1"/>
</dbReference>